<accession>A0ABT9E6C5</accession>
<dbReference type="EMBL" id="JAUTWS010000032">
    <property type="protein sequence ID" value="MDO9711672.1"/>
    <property type="molecule type" value="Genomic_DNA"/>
</dbReference>
<protein>
    <submittedName>
        <fullName evidence="2">DUF2268 domain-containing putative Zn-dependent protease</fullName>
    </submittedName>
</protein>
<dbReference type="Proteomes" id="UP001243009">
    <property type="component" value="Unassembled WGS sequence"/>
</dbReference>
<reference evidence="2 3" key="1">
    <citation type="submission" date="2023-08" db="EMBL/GenBank/DDBJ databases">
        <title>The draft genome sequence of Paracraurococcus sp. LOR1-02.</title>
        <authorList>
            <person name="Kingkaew E."/>
            <person name="Tanasupawat S."/>
        </authorList>
    </citation>
    <scope>NUCLEOTIDE SEQUENCE [LARGE SCALE GENOMIC DNA]</scope>
    <source>
        <strain evidence="2 3">LOR1-02</strain>
    </source>
</reference>
<keyword evidence="3" id="KW-1185">Reference proteome</keyword>
<sequence length="223" mass="24019">MSDGAWTLHWLEAEGSLAPWRDRIEAEVAAAAEAVGRAVPRPRVDLVIQAVPGGGIPGLGIGSHAFRRGRIDLTFDPGSADLPRSLAGDLLRRMVAHEAHHCLRHAGPGYGRTLGEALVSEGLADHFAGELFGPPPLPWNAPFTEAERGEVLARAEPLLRAPRYDHAAWFYADGRSLPRWAGYRLGYLLVGAHLAAHPMARPSGLAGAPGRDLLDDAWPRLRP</sequence>
<feature type="domain" description="DUF2268" evidence="1">
    <location>
        <begin position="90"/>
        <end position="198"/>
    </location>
</feature>
<evidence type="ECO:0000313" key="2">
    <source>
        <dbReference type="EMBL" id="MDO9711672.1"/>
    </source>
</evidence>
<dbReference type="GO" id="GO:0006508">
    <property type="term" value="P:proteolysis"/>
    <property type="evidence" value="ECO:0007669"/>
    <property type="project" value="UniProtKB-KW"/>
</dbReference>
<dbReference type="RefSeq" id="WP_305106528.1">
    <property type="nucleotide sequence ID" value="NZ_JAUTWS010000032.1"/>
</dbReference>
<evidence type="ECO:0000313" key="3">
    <source>
        <dbReference type="Proteomes" id="UP001243009"/>
    </source>
</evidence>
<name>A0ABT9E6C5_9PROT</name>
<proteinExistence type="predicted"/>
<organism evidence="2 3">
    <name type="scientific">Paracraurococcus lichenis</name>
    <dbReference type="NCBI Taxonomy" id="3064888"/>
    <lineage>
        <taxon>Bacteria</taxon>
        <taxon>Pseudomonadati</taxon>
        <taxon>Pseudomonadota</taxon>
        <taxon>Alphaproteobacteria</taxon>
        <taxon>Acetobacterales</taxon>
        <taxon>Roseomonadaceae</taxon>
        <taxon>Paracraurococcus</taxon>
    </lineage>
</organism>
<keyword evidence="2" id="KW-0645">Protease</keyword>
<dbReference type="GO" id="GO:0008233">
    <property type="term" value="F:peptidase activity"/>
    <property type="evidence" value="ECO:0007669"/>
    <property type="project" value="UniProtKB-KW"/>
</dbReference>
<evidence type="ECO:0000259" key="1">
    <source>
        <dbReference type="Pfam" id="PF10026"/>
    </source>
</evidence>
<dbReference type="InterPro" id="IPR018728">
    <property type="entry name" value="DUF2268"/>
</dbReference>
<keyword evidence="2" id="KW-0378">Hydrolase</keyword>
<dbReference type="Pfam" id="PF10026">
    <property type="entry name" value="DUF2268"/>
    <property type="match status" value="1"/>
</dbReference>
<gene>
    <name evidence="2" type="ORF">Q7A36_25215</name>
</gene>
<comment type="caution">
    <text evidence="2">The sequence shown here is derived from an EMBL/GenBank/DDBJ whole genome shotgun (WGS) entry which is preliminary data.</text>
</comment>